<evidence type="ECO:0000256" key="1">
    <source>
        <dbReference type="SAM" id="MobiDB-lite"/>
    </source>
</evidence>
<feature type="region of interest" description="Disordered" evidence="1">
    <location>
        <begin position="14"/>
        <end position="37"/>
    </location>
</feature>
<dbReference type="WBParaSite" id="maker-unitig_23302-snap-gene-0.2-mRNA-1">
    <property type="protein sequence ID" value="maker-unitig_23302-snap-gene-0.2-mRNA-1"/>
    <property type="gene ID" value="maker-unitig_23302-snap-gene-0.2"/>
</dbReference>
<dbReference type="AlphaFoldDB" id="A0A1I8F7C2"/>
<organism evidence="2 3">
    <name type="scientific">Macrostomum lignano</name>
    <dbReference type="NCBI Taxonomy" id="282301"/>
    <lineage>
        <taxon>Eukaryota</taxon>
        <taxon>Metazoa</taxon>
        <taxon>Spiralia</taxon>
        <taxon>Lophotrochozoa</taxon>
        <taxon>Platyhelminthes</taxon>
        <taxon>Rhabditophora</taxon>
        <taxon>Macrostomorpha</taxon>
        <taxon>Macrostomida</taxon>
        <taxon>Macrostomidae</taxon>
        <taxon>Macrostomum</taxon>
    </lineage>
</organism>
<evidence type="ECO:0000313" key="3">
    <source>
        <dbReference type="WBParaSite" id="maker-unitig_23302-snap-gene-0.2-mRNA-1"/>
    </source>
</evidence>
<sequence length="450" mass="49749">MEQFIKEILDSHNALPEAAPGAGSATQPGPDRVRPRAGLSILPATTSSSTNTQWPEGQNWRKCGHEVQLRTQRLSGREIEDYNFEGNVEDQIQCGGVESSEEVGFGRAVSKSGRVYVVSRYRRPKLHGRVSARTSCRRLMARSCCRDGTGKNCSNAGAKLEAQFYLQYSRLSQLKLCEQSQANKGLDCHNVKIQQKLSGAVFRALWNRQAEKAVFKSAPDHRSRANTGSSHEHQFAHLLVANKILFQMFVERRVARGQAVQMKLLLLLTALVATALACENPPREGAIRVAVSATTTAPTSSCWEASPAPREKKKVAAYFKVKSQNYSGHHYTMFDFEAGVGYYAWGTSAANARCYFSPVPQDVAEQPVCPSTVTSRKVPISVHCGRMTKGDLSIKLGGVIDDRCVPILIKKKKYFELPELCASAKFYKPKPRRGQKAVQREDKGLPTPDS</sequence>
<reference evidence="3" key="1">
    <citation type="submission" date="2016-11" db="UniProtKB">
        <authorList>
            <consortium name="WormBaseParasite"/>
        </authorList>
    </citation>
    <scope>IDENTIFICATION</scope>
</reference>
<evidence type="ECO:0000313" key="2">
    <source>
        <dbReference type="Proteomes" id="UP000095280"/>
    </source>
</evidence>
<accession>A0A1I8F7C2</accession>
<protein>
    <submittedName>
        <fullName evidence="3">ZP domain-containing protein</fullName>
    </submittedName>
</protein>
<name>A0A1I8F7C2_9PLAT</name>
<keyword evidence="2" id="KW-1185">Reference proteome</keyword>
<feature type="region of interest" description="Disordered" evidence="1">
    <location>
        <begin position="429"/>
        <end position="450"/>
    </location>
</feature>
<dbReference type="Proteomes" id="UP000095280">
    <property type="component" value="Unplaced"/>
</dbReference>
<proteinExistence type="predicted"/>